<dbReference type="InterPro" id="IPR007235">
    <property type="entry name" value="Glyco_trans_28_C"/>
</dbReference>
<dbReference type="EMBL" id="AP028907">
    <property type="protein sequence ID" value="BES82368.1"/>
    <property type="molecule type" value="Genomic_DNA"/>
</dbReference>
<proteinExistence type="inferred from homology"/>
<comment type="similarity">
    <text evidence="1">Belongs to the glycosyltransferase 28 family.</text>
</comment>
<evidence type="ECO:0000313" key="3">
    <source>
        <dbReference type="EMBL" id="BES82368.1"/>
    </source>
</evidence>
<dbReference type="Gene3D" id="3.40.50.2000">
    <property type="entry name" value="Glycogen Phosphorylase B"/>
    <property type="match status" value="2"/>
</dbReference>
<feature type="domain" description="Glycosyl transferase family 28 C-terminal" evidence="2">
    <location>
        <begin position="194"/>
        <end position="323"/>
    </location>
</feature>
<sequence>MDKMLQLKLRGLTGRAVRVAITASGGGHTGYAIAIAEQLLTRGIDVVIIVDPADTWSLEKIRHRLGDRVEIAFARQLRGAQESLVALLRRLPTRLADLVKIHQVLADTDILICTGSNHSLLPALYARALGKPVLCIEAVDRIATRSKTVALLHDLAAVPVALHWPAQRKLYRRAAVVGPIYEKPLYKPAQGDYILVITGTEGNPALVKKLVKTSLQNIVLQTGRTVDPQLIARHKPTWKVFRYHPDIAALMARAKLVVAHQGLSLVEAALAYQKPVLLALNPDLPRTSGLEDAVHLARYLNTKAVNPAELTPRQLEENIFAATQRRPPRYLPGAHILATHLTYLMKSILNKER</sequence>
<dbReference type="Proteomes" id="UP001341135">
    <property type="component" value="Chromosome"/>
</dbReference>
<organism evidence="3 4">
    <name type="scientific">Pyrodictium abyssi</name>
    <dbReference type="NCBI Taxonomy" id="54256"/>
    <lineage>
        <taxon>Archaea</taxon>
        <taxon>Thermoproteota</taxon>
        <taxon>Thermoprotei</taxon>
        <taxon>Desulfurococcales</taxon>
        <taxon>Pyrodictiaceae</taxon>
        <taxon>Pyrodictium</taxon>
    </lineage>
</organism>
<keyword evidence="4" id="KW-1185">Reference proteome</keyword>
<evidence type="ECO:0000256" key="1">
    <source>
        <dbReference type="ARBA" id="ARBA00006962"/>
    </source>
</evidence>
<dbReference type="SUPFAM" id="SSF53756">
    <property type="entry name" value="UDP-Glycosyltransferase/glycogen phosphorylase"/>
    <property type="match status" value="1"/>
</dbReference>
<dbReference type="PANTHER" id="PTHR21015:SF22">
    <property type="entry name" value="GLYCOSYLTRANSFERASE"/>
    <property type="match status" value="1"/>
</dbReference>
<dbReference type="Pfam" id="PF04101">
    <property type="entry name" value="Glyco_tran_28_C"/>
    <property type="match status" value="1"/>
</dbReference>
<accession>A0ABM8IXV2</accession>
<protein>
    <submittedName>
        <fullName evidence="3">Glycosyltransferase</fullName>
    </submittedName>
</protein>
<evidence type="ECO:0000313" key="4">
    <source>
        <dbReference type="Proteomes" id="UP001341135"/>
    </source>
</evidence>
<reference evidence="3 4" key="1">
    <citation type="submission" date="2023-09" db="EMBL/GenBank/DDBJ databases">
        <title>Pyrofollis japonicus gen. nov. sp. nov., a novel member of the family Pyrodictiaceae isolated from the Iheya North hydrothermal field.</title>
        <authorList>
            <person name="Miyazaki U."/>
            <person name="Sanari M."/>
            <person name="Tame A."/>
            <person name="Kitajima M."/>
            <person name="Okamoto A."/>
            <person name="Sawayama S."/>
            <person name="Miyazaki J."/>
            <person name="Takai K."/>
            <person name="Nakagawa S."/>
        </authorList>
    </citation>
    <scope>NUCLEOTIDE SEQUENCE [LARGE SCALE GENOMIC DNA]</scope>
    <source>
        <strain evidence="3 4">AV2</strain>
    </source>
</reference>
<dbReference type="PANTHER" id="PTHR21015">
    <property type="entry name" value="UDP-N-ACETYLGLUCOSAMINE--N-ACETYLMURAMYL-(PENTAPEPTIDE) PYROPHOSPHORYL-UNDECAPRENOL N-ACETYLGLUCOSAMINE TRANSFERASE 1"/>
    <property type="match status" value="1"/>
</dbReference>
<name>A0ABM8IXV2_9CREN</name>
<gene>
    <name evidence="3" type="ORF">PABY_19350</name>
</gene>
<evidence type="ECO:0000259" key="2">
    <source>
        <dbReference type="Pfam" id="PF04101"/>
    </source>
</evidence>